<comment type="subcellular location">
    <subcellularLocation>
        <location evidence="1">Cell membrane</location>
        <topology evidence="1">Multi-pass membrane protein</topology>
    </subcellularLocation>
</comment>
<evidence type="ECO:0000313" key="8">
    <source>
        <dbReference type="EMBL" id="QCD40840.1"/>
    </source>
</evidence>
<evidence type="ECO:0000256" key="5">
    <source>
        <dbReference type="ARBA" id="ARBA00022989"/>
    </source>
</evidence>
<name>A0A4P7W0I4_9BACT</name>
<dbReference type="AlphaFoldDB" id="A0A4P7W0I4"/>
<dbReference type="KEGG" id="ddb:E7747_00030"/>
<evidence type="ECO:0000256" key="6">
    <source>
        <dbReference type="ARBA" id="ARBA00023136"/>
    </source>
</evidence>
<sequence>MPNILVQVMYPVYASVQDDDERLVNMLGLNTRFISSVIFPLMAVLILVAHPLIVCLWGDAWSACAPYFQILCVGGLFICLQNTNFFAVAAKGKSRLLFYWSIYKWSFLLLCLFVGMNFGIYGLLWGMTLSNFNIFMVNALLASRHTGYKFSMQLGDIMPLLSLAAVAFSLTYMLGNLLTCHFIVTVIVFATIYIALACSFNLKVVGEIKMVIMRFLKNKKFLSHDINLYDRPAYPAGITQSFQSGRISVKVSSVAYA</sequence>
<dbReference type="Proteomes" id="UP000297149">
    <property type="component" value="Chromosome"/>
</dbReference>
<feature type="transmembrane region" description="Helical" evidence="7">
    <location>
        <begin position="154"/>
        <end position="175"/>
    </location>
</feature>
<dbReference type="GO" id="GO:0005886">
    <property type="term" value="C:plasma membrane"/>
    <property type="evidence" value="ECO:0007669"/>
    <property type="project" value="UniProtKB-SubCell"/>
</dbReference>
<protein>
    <submittedName>
        <fullName evidence="8">Uncharacterized protein</fullName>
    </submittedName>
</protein>
<keyword evidence="4 7" id="KW-0812">Transmembrane</keyword>
<keyword evidence="3" id="KW-1003">Cell membrane</keyword>
<gene>
    <name evidence="8" type="ORF">E7747_00030</name>
</gene>
<proteinExistence type="inferred from homology"/>
<comment type="similarity">
    <text evidence="2">Belongs to the polysaccharide synthase family.</text>
</comment>
<feature type="transmembrane region" description="Helical" evidence="7">
    <location>
        <begin position="122"/>
        <end position="142"/>
    </location>
</feature>
<feature type="transmembrane region" description="Helical" evidence="7">
    <location>
        <begin position="33"/>
        <end position="54"/>
    </location>
</feature>
<feature type="transmembrane region" description="Helical" evidence="7">
    <location>
        <begin position="66"/>
        <end position="89"/>
    </location>
</feature>
<feature type="transmembrane region" description="Helical" evidence="7">
    <location>
        <begin position="181"/>
        <end position="204"/>
    </location>
</feature>
<dbReference type="PANTHER" id="PTHR30250">
    <property type="entry name" value="PST FAMILY PREDICTED COLANIC ACID TRANSPORTER"/>
    <property type="match status" value="1"/>
</dbReference>
<dbReference type="EMBL" id="CP039396">
    <property type="protein sequence ID" value="QCD40840.1"/>
    <property type="molecule type" value="Genomic_DNA"/>
</dbReference>
<accession>A0A4P7W0I4</accession>
<evidence type="ECO:0000256" key="2">
    <source>
        <dbReference type="ARBA" id="ARBA00007430"/>
    </source>
</evidence>
<evidence type="ECO:0000256" key="7">
    <source>
        <dbReference type="SAM" id="Phobius"/>
    </source>
</evidence>
<feature type="transmembrane region" description="Helical" evidence="7">
    <location>
        <begin position="96"/>
        <end position="116"/>
    </location>
</feature>
<dbReference type="Pfam" id="PF13440">
    <property type="entry name" value="Polysacc_synt_3"/>
    <property type="match status" value="1"/>
</dbReference>
<evidence type="ECO:0000256" key="1">
    <source>
        <dbReference type="ARBA" id="ARBA00004651"/>
    </source>
</evidence>
<evidence type="ECO:0000313" key="9">
    <source>
        <dbReference type="Proteomes" id="UP000297149"/>
    </source>
</evidence>
<keyword evidence="9" id="KW-1185">Reference proteome</keyword>
<dbReference type="InterPro" id="IPR050833">
    <property type="entry name" value="Poly_Biosynth_Transport"/>
</dbReference>
<dbReference type="PANTHER" id="PTHR30250:SF10">
    <property type="entry name" value="LIPOPOLYSACCHARIDE BIOSYNTHESIS PROTEIN WZXC"/>
    <property type="match status" value="1"/>
</dbReference>
<evidence type="ECO:0000256" key="3">
    <source>
        <dbReference type="ARBA" id="ARBA00022475"/>
    </source>
</evidence>
<evidence type="ECO:0000256" key="4">
    <source>
        <dbReference type="ARBA" id="ARBA00022692"/>
    </source>
</evidence>
<keyword evidence="6 7" id="KW-0472">Membrane</keyword>
<reference evidence="9" key="1">
    <citation type="submission" date="2019-02" db="EMBL/GenBank/DDBJ databases">
        <title>Isolation and identification of novel species under the genus Muribaculum.</title>
        <authorList>
            <person name="Miyake S."/>
            <person name="Ding Y."/>
            <person name="Low A."/>
            <person name="Soh M."/>
            <person name="Seedorf H."/>
        </authorList>
    </citation>
    <scope>NUCLEOTIDE SEQUENCE [LARGE SCALE GENOMIC DNA]</scope>
    <source>
        <strain evidence="9">H5</strain>
    </source>
</reference>
<keyword evidence="5 7" id="KW-1133">Transmembrane helix</keyword>
<organism evidence="8 9">
    <name type="scientific">Duncaniella dubosii</name>
    <dbReference type="NCBI Taxonomy" id="2518971"/>
    <lineage>
        <taxon>Bacteria</taxon>
        <taxon>Pseudomonadati</taxon>
        <taxon>Bacteroidota</taxon>
        <taxon>Bacteroidia</taxon>
        <taxon>Bacteroidales</taxon>
        <taxon>Muribaculaceae</taxon>
        <taxon>Duncaniella</taxon>
    </lineage>
</organism>